<dbReference type="GO" id="GO:1902884">
    <property type="term" value="P:positive regulation of response to oxidative stress"/>
    <property type="evidence" value="ECO:0007669"/>
    <property type="project" value="InterPro"/>
</dbReference>
<dbReference type="WBParaSite" id="NBR_0000046301-mRNA-1">
    <property type="protein sequence ID" value="NBR_0000046301-mRNA-1"/>
    <property type="gene ID" value="NBR_0000046301"/>
</dbReference>
<dbReference type="Pfam" id="PF03567">
    <property type="entry name" value="Sulfotransfer_2"/>
    <property type="match status" value="1"/>
</dbReference>
<reference evidence="1" key="1">
    <citation type="submission" date="2017-02" db="UniProtKB">
        <authorList>
            <consortium name="WormBaseParasite"/>
        </authorList>
    </citation>
    <scope>IDENTIFICATION</scope>
</reference>
<dbReference type="GO" id="GO:0016020">
    <property type="term" value="C:membrane"/>
    <property type="evidence" value="ECO:0007669"/>
    <property type="project" value="InterPro"/>
</dbReference>
<proteinExistence type="predicted"/>
<dbReference type="PANTHER" id="PTHR22900:SF13">
    <property type="entry name" value="CARBOHYDRATE SULFOTRANSFERASE-RELATED"/>
    <property type="match status" value="1"/>
</dbReference>
<dbReference type="GO" id="GO:0050650">
    <property type="term" value="P:chondroitin sulfate proteoglycan biosynthetic process"/>
    <property type="evidence" value="ECO:0007669"/>
    <property type="project" value="InterPro"/>
</dbReference>
<dbReference type="InterPro" id="IPR005331">
    <property type="entry name" value="Sulfotransferase"/>
</dbReference>
<sequence>LNRKFFSEVDYWSADERCFGCYEDVRCFAETIHRVLVDLQSGTLTAPTGQAEYYIAHFAPQVWWCHFDFFKRDYTLVTYHRGINGTQETAAEMDEIFAAENVPTEQRTYIHTELLKGKSRHSTRGSKDVERVMSQIMKDPYILDILRRMYLHDFIEFGFR</sequence>
<dbReference type="GO" id="GO:0047756">
    <property type="term" value="F:chondroitin 4-sulfotransferase activity"/>
    <property type="evidence" value="ECO:0007669"/>
    <property type="project" value="InterPro"/>
</dbReference>
<organism evidence="1">
    <name type="scientific">Nippostrongylus brasiliensis</name>
    <name type="common">Rat hookworm</name>
    <dbReference type="NCBI Taxonomy" id="27835"/>
    <lineage>
        <taxon>Eukaryota</taxon>
        <taxon>Metazoa</taxon>
        <taxon>Ecdysozoa</taxon>
        <taxon>Nematoda</taxon>
        <taxon>Chromadorea</taxon>
        <taxon>Rhabditida</taxon>
        <taxon>Rhabditina</taxon>
        <taxon>Rhabditomorpha</taxon>
        <taxon>Strongyloidea</taxon>
        <taxon>Heligmosomidae</taxon>
        <taxon>Nippostrongylus</taxon>
    </lineage>
</organism>
<dbReference type="PANTHER" id="PTHR22900">
    <property type="entry name" value="PROTEIN CBG14245-RELATED"/>
    <property type="match status" value="1"/>
</dbReference>
<dbReference type="InterPro" id="IPR007669">
    <property type="entry name" value="Chst-1-like"/>
</dbReference>
<dbReference type="AlphaFoldDB" id="A0A0N4XD83"/>
<evidence type="ECO:0000313" key="1">
    <source>
        <dbReference type="WBParaSite" id="NBR_0000046301-mRNA-1"/>
    </source>
</evidence>
<protein>
    <submittedName>
        <fullName evidence="1">Sulfotransfer_1 domain-containing protein</fullName>
    </submittedName>
</protein>
<name>A0A0N4XD83_NIPBR</name>
<accession>A0A0N4XD83</accession>